<proteinExistence type="predicted"/>
<gene>
    <name evidence="1" type="ORF">RU92_GL002342</name>
</gene>
<sequence>MAKESIIAGTAAATAPAVWIVKDIHKIATFSRTFWKEVDDFNMGETS</sequence>
<accession>A0A2A5SS83</accession>
<dbReference type="EMBL" id="JXKC01000007">
    <property type="protein sequence ID" value="PCS18037.1"/>
    <property type="molecule type" value="Genomic_DNA"/>
</dbReference>
<name>A0A2A5SS83_LACLC</name>
<protein>
    <submittedName>
        <fullName evidence="1">Uncharacterized protein</fullName>
    </submittedName>
</protein>
<organism evidence="1 2">
    <name type="scientific">Lactococcus cremoris subsp. tructae</name>
    <dbReference type="NCBI Taxonomy" id="542833"/>
    <lineage>
        <taxon>Bacteria</taxon>
        <taxon>Bacillati</taxon>
        <taxon>Bacillota</taxon>
        <taxon>Bacilli</taxon>
        <taxon>Lactobacillales</taxon>
        <taxon>Streptococcaceae</taxon>
        <taxon>Lactococcus</taxon>
    </lineage>
</organism>
<evidence type="ECO:0000313" key="2">
    <source>
        <dbReference type="Proteomes" id="UP000218711"/>
    </source>
</evidence>
<comment type="caution">
    <text evidence="1">The sequence shown here is derived from an EMBL/GenBank/DDBJ whole genome shotgun (WGS) entry which is preliminary data.</text>
</comment>
<dbReference type="Proteomes" id="UP000218711">
    <property type="component" value="Unassembled WGS sequence"/>
</dbReference>
<evidence type="ECO:0000313" key="1">
    <source>
        <dbReference type="EMBL" id="PCS18037.1"/>
    </source>
</evidence>
<reference evidence="1 2" key="1">
    <citation type="submission" date="2014-12" db="EMBL/GenBank/DDBJ databases">
        <title>Draft genome sequences of 10 type strains of Lactococcus.</title>
        <authorList>
            <person name="Sun Z."/>
            <person name="Zhong Z."/>
            <person name="Liu W."/>
            <person name="Zhang W."/>
            <person name="Zhang H."/>
        </authorList>
    </citation>
    <scope>NUCLEOTIDE SEQUENCE [LARGE SCALE GENOMIC DNA]</scope>
    <source>
        <strain evidence="1 2">DSM 21502</strain>
    </source>
</reference>
<dbReference type="AlphaFoldDB" id="A0A2A5SS83"/>